<proteinExistence type="predicted"/>
<reference evidence="1" key="1">
    <citation type="journal article" date="2019" name="bioRxiv">
        <title>The Genome of the Zebra Mussel, Dreissena polymorpha: A Resource for Invasive Species Research.</title>
        <authorList>
            <person name="McCartney M.A."/>
            <person name="Auch B."/>
            <person name="Kono T."/>
            <person name="Mallez S."/>
            <person name="Zhang Y."/>
            <person name="Obille A."/>
            <person name="Becker A."/>
            <person name="Abrahante J.E."/>
            <person name="Garbe J."/>
            <person name="Badalamenti J.P."/>
            <person name="Herman A."/>
            <person name="Mangelson H."/>
            <person name="Liachko I."/>
            <person name="Sullivan S."/>
            <person name="Sone E.D."/>
            <person name="Koren S."/>
            <person name="Silverstein K.A.T."/>
            <person name="Beckman K.B."/>
            <person name="Gohl D.M."/>
        </authorList>
    </citation>
    <scope>NUCLEOTIDE SEQUENCE</scope>
    <source>
        <strain evidence="1">Duluth1</strain>
        <tissue evidence="1">Whole animal</tissue>
    </source>
</reference>
<name>A0A9D4NG62_DREPO</name>
<accession>A0A9D4NG62</accession>
<evidence type="ECO:0000313" key="2">
    <source>
        <dbReference type="Proteomes" id="UP000828390"/>
    </source>
</evidence>
<organism evidence="1 2">
    <name type="scientific">Dreissena polymorpha</name>
    <name type="common">Zebra mussel</name>
    <name type="synonym">Mytilus polymorpha</name>
    <dbReference type="NCBI Taxonomy" id="45954"/>
    <lineage>
        <taxon>Eukaryota</taxon>
        <taxon>Metazoa</taxon>
        <taxon>Spiralia</taxon>
        <taxon>Lophotrochozoa</taxon>
        <taxon>Mollusca</taxon>
        <taxon>Bivalvia</taxon>
        <taxon>Autobranchia</taxon>
        <taxon>Heteroconchia</taxon>
        <taxon>Euheterodonta</taxon>
        <taxon>Imparidentia</taxon>
        <taxon>Neoheterodontei</taxon>
        <taxon>Myida</taxon>
        <taxon>Dreissenoidea</taxon>
        <taxon>Dreissenidae</taxon>
        <taxon>Dreissena</taxon>
    </lineage>
</organism>
<keyword evidence="2" id="KW-1185">Reference proteome</keyword>
<comment type="caution">
    <text evidence="1">The sequence shown here is derived from an EMBL/GenBank/DDBJ whole genome shotgun (WGS) entry which is preliminary data.</text>
</comment>
<dbReference type="Proteomes" id="UP000828390">
    <property type="component" value="Unassembled WGS sequence"/>
</dbReference>
<dbReference type="AlphaFoldDB" id="A0A9D4NG62"/>
<dbReference type="EMBL" id="JAIWYP010000001">
    <property type="protein sequence ID" value="KAH3893755.1"/>
    <property type="molecule type" value="Genomic_DNA"/>
</dbReference>
<evidence type="ECO:0000313" key="1">
    <source>
        <dbReference type="EMBL" id="KAH3893755.1"/>
    </source>
</evidence>
<protein>
    <submittedName>
        <fullName evidence="1">Uncharacterized protein</fullName>
    </submittedName>
</protein>
<sequence>MDPLQTLNYTFPTSNYHFVVIEKTALVVEKRSTFGKAYLQRRVLICTSTT</sequence>
<gene>
    <name evidence="1" type="ORF">DPMN_017905</name>
</gene>
<reference evidence="1" key="2">
    <citation type="submission" date="2020-11" db="EMBL/GenBank/DDBJ databases">
        <authorList>
            <person name="McCartney M.A."/>
            <person name="Auch B."/>
            <person name="Kono T."/>
            <person name="Mallez S."/>
            <person name="Becker A."/>
            <person name="Gohl D.M."/>
            <person name="Silverstein K.A.T."/>
            <person name="Koren S."/>
            <person name="Bechman K.B."/>
            <person name="Herman A."/>
            <person name="Abrahante J.E."/>
            <person name="Garbe J."/>
        </authorList>
    </citation>
    <scope>NUCLEOTIDE SEQUENCE</scope>
    <source>
        <strain evidence="1">Duluth1</strain>
        <tissue evidence="1">Whole animal</tissue>
    </source>
</reference>